<keyword evidence="1" id="KW-0547">Nucleotide-binding</keyword>
<organism evidence="10 11">
    <name type="scientific">Desulfobacter postgatei</name>
    <dbReference type="NCBI Taxonomy" id="2293"/>
    <lineage>
        <taxon>Bacteria</taxon>
        <taxon>Pseudomonadati</taxon>
        <taxon>Thermodesulfobacteriota</taxon>
        <taxon>Desulfobacteria</taxon>
        <taxon>Desulfobacterales</taxon>
        <taxon>Desulfobacteraceae</taxon>
        <taxon>Desulfobacter</taxon>
    </lineage>
</organism>
<dbReference type="InterPro" id="IPR011006">
    <property type="entry name" value="CheY-like_superfamily"/>
</dbReference>
<dbReference type="SMART" id="SM00382">
    <property type="entry name" value="AAA"/>
    <property type="match status" value="1"/>
</dbReference>
<feature type="domain" description="Sigma-54 factor interaction" evidence="8">
    <location>
        <begin position="145"/>
        <end position="374"/>
    </location>
</feature>
<dbReference type="InterPro" id="IPR027417">
    <property type="entry name" value="P-loop_NTPase"/>
</dbReference>
<dbReference type="InterPro" id="IPR025944">
    <property type="entry name" value="Sigma_54_int_dom_CS"/>
</dbReference>
<keyword evidence="3" id="KW-0805">Transcription regulation</keyword>
<dbReference type="Gene3D" id="1.10.8.60">
    <property type="match status" value="1"/>
</dbReference>
<proteinExistence type="predicted"/>
<evidence type="ECO:0000256" key="3">
    <source>
        <dbReference type="ARBA" id="ARBA00023015"/>
    </source>
</evidence>
<dbReference type="EMBL" id="PDTI01000014">
    <property type="protein sequence ID" value="PIE63195.1"/>
    <property type="molecule type" value="Genomic_DNA"/>
</dbReference>
<dbReference type="Proteomes" id="UP000231203">
    <property type="component" value="Unassembled WGS sequence"/>
</dbReference>
<evidence type="ECO:0000313" key="10">
    <source>
        <dbReference type="EMBL" id="PIE63195.1"/>
    </source>
</evidence>
<sequence length="455" mass="50304">MTAQRTVLVVDDDNAHAVMLKTLIRGWGYKIEVAGDGDVGVEMVKERPFGLVLMDMKMVKLSGMEALQQINAYNPALPVIIMTAYSSVDTAVKALKIGAYDYLTKPLDFDKLKLTIDRVFERMALKSENKALKQQLSTPWAGSGILGKSPGIKALMDTINLVAPTDASVLVTGESGTGKELVSSALHYNSARKDNPYIRINCAAITETLLESELFGHDRGAFTGAEKKRKGKFLAADTGSILLDEIAEMSLPMQAKLLRVIQEKEICPVGSEKTIGVDVRVIAATNRDLKVMAEEKKFRQDLYYRLNVVTIEIPPLRRRSEDIPELALHFLGLFSKKNRREMKGFTPDAMDTLIRYHWPGNVRELMNAVERGVVMARTDYIQAQDLNFIGQAPPPPTGNLPETGLENISLAKVEEKAILSTLAAAAGNKSETARRLGITRKTLLNKLKLYAKEEE</sequence>
<evidence type="ECO:0000259" key="8">
    <source>
        <dbReference type="PROSITE" id="PS50045"/>
    </source>
</evidence>
<dbReference type="InterPro" id="IPR002078">
    <property type="entry name" value="Sigma_54_int"/>
</dbReference>
<keyword evidence="4" id="KW-0238">DNA-binding</keyword>
<protein>
    <submittedName>
        <fullName evidence="10">Two-component system response regulator</fullName>
    </submittedName>
</protein>
<evidence type="ECO:0000256" key="2">
    <source>
        <dbReference type="ARBA" id="ARBA00022840"/>
    </source>
</evidence>
<accession>A0A2G6MT56</accession>
<feature type="domain" description="Response regulatory" evidence="9">
    <location>
        <begin position="6"/>
        <end position="120"/>
    </location>
</feature>
<keyword evidence="2" id="KW-0067">ATP-binding</keyword>
<evidence type="ECO:0000256" key="6">
    <source>
        <dbReference type="ARBA" id="ARBA00023163"/>
    </source>
</evidence>
<dbReference type="InterPro" id="IPR009057">
    <property type="entry name" value="Homeodomain-like_sf"/>
</dbReference>
<dbReference type="PROSITE" id="PS00688">
    <property type="entry name" value="SIGMA54_INTERACT_3"/>
    <property type="match status" value="1"/>
</dbReference>
<dbReference type="PANTHER" id="PTHR32071">
    <property type="entry name" value="TRANSCRIPTIONAL REGULATORY PROTEIN"/>
    <property type="match status" value="1"/>
</dbReference>
<evidence type="ECO:0000256" key="4">
    <source>
        <dbReference type="ARBA" id="ARBA00023125"/>
    </source>
</evidence>
<dbReference type="InterPro" id="IPR002197">
    <property type="entry name" value="HTH_Fis"/>
</dbReference>
<dbReference type="GO" id="GO:0006355">
    <property type="term" value="P:regulation of DNA-templated transcription"/>
    <property type="evidence" value="ECO:0007669"/>
    <property type="project" value="InterPro"/>
</dbReference>
<dbReference type="FunFam" id="3.40.50.300:FF:000006">
    <property type="entry name" value="DNA-binding transcriptional regulator NtrC"/>
    <property type="match status" value="1"/>
</dbReference>
<dbReference type="InterPro" id="IPR025943">
    <property type="entry name" value="Sigma_54_int_dom_ATP-bd_2"/>
</dbReference>
<dbReference type="FunFam" id="1.10.8.60:FF:000014">
    <property type="entry name" value="DNA-binding transcriptional regulator NtrC"/>
    <property type="match status" value="1"/>
</dbReference>
<dbReference type="Gene3D" id="3.40.50.2300">
    <property type="match status" value="1"/>
</dbReference>
<dbReference type="InterPro" id="IPR058031">
    <property type="entry name" value="AAA_lid_NorR"/>
</dbReference>
<gene>
    <name evidence="10" type="ORF">CSA25_01690</name>
</gene>
<dbReference type="SUPFAM" id="SSF52540">
    <property type="entry name" value="P-loop containing nucleoside triphosphate hydrolases"/>
    <property type="match status" value="1"/>
</dbReference>
<dbReference type="InterPro" id="IPR003593">
    <property type="entry name" value="AAA+_ATPase"/>
</dbReference>
<dbReference type="PROSITE" id="PS00675">
    <property type="entry name" value="SIGMA54_INTERACT_1"/>
    <property type="match status" value="1"/>
</dbReference>
<dbReference type="CDD" id="cd00009">
    <property type="entry name" value="AAA"/>
    <property type="match status" value="1"/>
</dbReference>
<feature type="modified residue" description="4-aspartylphosphate" evidence="7">
    <location>
        <position position="55"/>
    </location>
</feature>
<reference evidence="10 11" key="1">
    <citation type="submission" date="2017-10" db="EMBL/GenBank/DDBJ databases">
        <title>Novel microbial diversity and functional potential in the marine mammal oral microbiome.</title>
        <authorList>
            <person name="Dudek N.K."/>
            <person name="Sun C.L."/>
            <person name="Burstein D."/>
            <person name="Kantor R.S."/>
            <person name="Aliaga Goltsman D.S."/>
            <person name="Bik E.M."/>
            <person name="Thomas B.C."/>
            <person name="Banfield J.F."/>
            <person name="Relman D.A."/>
        </authorList>
    </citation>
    <scope>NUCLEOTIDE SEQUENCE [LARGE SCALE GENOMIC DNA]</scope>
    <source>
        <strain evidence="10">DOLJORAL78_47_202</strain>
    </source>
</reference>
<dbReference type="SUPFAM" id="SSF52172">
    <property type="entry name" value="CheY-like"/>
    <property type="match status" value="1"/>
</dbReference>
<keyword evidence="6" id="KW-0804">Transcription</keyword>
<dbReference type="Gene3D" id="3.40.50.300">
    <property type="entry name" value="P-loop containing nucleotide triphosphate hydrolases"/>
    <property type="match status" value="1"/>
</dbReference>
<dbReference type="CDD" id="cd00156">
    <property type="entry name" value="REC"/>
    <property type="match status" value="1"/>
</dbReference>
<dbReference type="GO" id="GO:0000160">
    <property type="term" value="P:phosphorelay signal transduction system"/>
    <property type="evidence" value="ECO:0007669"/>
    <property type="project" value="InterPro"/>
</dbReference>
<dbReference type="SMART" id="SM00448">
    <property type="entry name" value="REC"/>
    <property type="match status" value="1"/>
</dbReference>
<dbReference type="Pfam" id="PF02954">
    <property type="entry name" value="HTH_8"/>
    <property type="match status" value="1"/>
</dbReference>
<dbReference type="AlphaFoldDB" id="A0A2G6MT56"/>
<evidence type="ECO:0000313" key="11">
    <source>
        <dbReference type="Proteomes" id="UP000231203"/>
    </source>
</evidence>
<name>A0A2G6MT56_9BACT</name>
<comment type="caution">
    <text evidence="10">The sequence shown here is derived from an EMBL/GenBank/DDBJ whole genome shotgun (WGS) entry which is preliminary data.</text>
</comment>
<dbReference type="InterPro" id="IPR001789">
    <property type="entry name" value="Sig_transdc_resp-reg_receiver"/>
</dbReference>
<dbReference type="Pfam" id="PF00158">
    <property type="entry name" value="Sigma54_activat"/>
    <property type="match status" value="1"/>
</dbReference>
<dbReference type="PROSITE" id="PS00676">
    <property type="entry name" value="SIGMA54_INTERACT_2"/>
    <property type="match status" value="1"/>
</dbReference>
<evidence type="ECO:0000259" key="9">
    <source>
        <dbReference type="PROSITE" id="PS50110"/>
    </source>
</evidence>
<keyword evidence="7" id="KW-0597">Phosphoprotein</keyword>
<evidence type="ECO:0000256" key="1">
    <source>
        <dbReference type="ARBA" id="ARBA00022741"/>
    </source>
</evidence>
<dbReference type="InterPro" id="IPR025662">
    <property type="entry name" value="Sigma_54_int_dom_ATP-bd_1"/>
</dbReference>
<evidence type="ECO:0000256" key="7">
    <source>
        <dbReference type="PROSITE-ProRule" id="PRU00169"/>
    </source>
</evidence>
<dbReference type="PROSITE" id="PS50110">
    <property type="entry name" value="RESPONSE_REGULATORY"/>
    <property type="match status" value="1"/>
</dbReference>
<dbReference type="SUPFAM" id="SSF46689">
    <property type="entry name" value="Homeodomain-like"/>
    <property type="match status" value="1"/>
</dbReference>
<dbReference type="Gene3D" id="1.10.10.60">
    <property type="entry name" value="Homeodomain-like"/>
    <property type="match status" value="1"/>
</dbReference>
<dbReference type="GO" id="GO:0005524">
    <property type="term" value="F:ATP binding"/>
    <property type="evidence" value="ECO:0007669"/>
    <property type="project" value="UniProtKB-KW"/>
</dbReference>
<dbReference type="Pfam" id="PF25601">
    <property type="entry name" value="AAA_lid_14"/>
    <property type="match status" value="1"/>
</dbReference>
<evidence type="ECO:0000256" key="5">
    <source>
        <dbReference type="ARBA" id="ARBA00023159"/>
    </source>
</evidence>
<dbReference type="PROSITE" id="PS50045">
    <property type="entry name" value="SIGMA54_INTERACT_4"/>
    <property type="match status" value="1"/>
</dbReference>
<dbReference type="Pfam" id="PF00072">
    <property type="entry name" value="Response_reg"/>
    <property type="match status" value="1"/>
</dbReference>
<dbReference type="GO" id="GO:0043565">
    <property type="term" value="F:sequence-specific DNA binding"/>
    <property type="evidence" value="ECO:0007669"/>
    <property type="project" value="InterPro"/>
</dbReference>
<dbReference type="PANTHER" id="PTHR32071:SF117">
    <property type="entry name" value="PTS-DEPENDENT DIHYDROXYACETONE KINASE OPERON REGULATORY PROTEIN-RELATED"/>
    <property type="match status" value="1"/>
</dbReference>
<keyword evidence="5" id="KW-0010">Activator</keyword>
<dbReference type="PRINTS" id="PR01590">
    <property type="entry name" value="HTHFIS"/>
</dbReference>